<organism evidence="4 5">
    <name type="scientific">Aquamicrobium segne</name>
    <dbReference type="NCBI Taxonomy" id="469547"/>
    <lineage>
        <taxon>Bacteria</taxon>
        <taxon>Pseudomonadati</taxon>
        <taxon>Pseudomonadota</taxon>
        <taxon>Alphaproteobacteria</taxon>
        <taxon>Hyphomicrobiales</taxon>
        <taxon>Phyllobacteriaceae</taxon>
        <taxon>Aquamicrobium</taxon>
    </lineage>
</organism>
<dbReference type="InterPro" id="IPR029063">
    <property type="entry name" value="SAM-dependent_MTases_sf"/>
</dbReference>
<gene>
    <name evidence="4" type="ORF">ACFPLB_04480</name>
</gene>
<dbReference type="Proteomes" id="UP001596016">
    <property type="component" value="Unassembled WGS sequence"/>
</dbReference>
<dbReference type="GO" id="GO:0032259">
    <property type="term" value="P:methylation"/>
    <property type="evidence" value="ECO:0007669"/>
    <property type="project" value="UniProtKB-KW"/>
</dbReference>
<name>A0ABW0GU95_9HYPH</name>
<keyword evidence="2" id="KW-0949">S-adenosyl-L-methionine</keyword>
<dbReference type="PANTHER" id="PTHR47739:SF1">
    <property type="entry name" value="TRNA1(VAL) (ADENINE(37)-N6)-METHYLTRANSFERASE"/>
    <property type="match status" value="1"/>
</dbReference>
<dbReference type="SUPFAM" id="SSF53335">
    <property type="entry name" value="S-adenosyl-L-methionine-dependent methyltransferases"/>
    <property type="match status" value="1"/>
</dbReference>
<feature type="domain" description="Methyltransferase small" evidence="3">
    <location>
        <begin position="36"/>
        <end position="202"/>
    </location>
</feature>
<keyword evidence="1 4" id="KW-0489">Methyltransferase</keyword>
<dbReference type="PANTHER" id="PTHR47739">
    <property type="entry name" value="TRNA1(VAL) (ADENINE(37)-N6)-METHYLTRANSFERASE"/>
    <property type="match status" value="1"/>
</dbReference>
<dbReference type="InterPro" id="IPR002052">
    <property type="entry name" value="DNA_methylase_N6_adenine_CS"/>
</dbReference>
<evidence type="ECO:0000256" key="2">
    <source>
        <dbReference type="ARBA" id="ARBA00022691"/>
    </source>
</evidence>
<dbReference type="InterPro" id="IPR050210">
    <property type="entry name" value="tRNA_Adenine-N(6)_MTase"/>
</dbReference>
<accession>A0ABW0GU95</accession>
<dbReference type="InterPro" id="IPR007848">
    <property type="entry name" value="Small_mtfrase_dom"/>
</dbReference>
<comment type="caution">
    <text evidence="4">The sequence shown here is derived from an EMBL/GenBank/DDBJ whole genome shotgun (WGS) entry which is preliminary data.</text>
</comment>
<dbReference type="PROSITE" id="PS00092">
    <property type="entry name" value="N6_MTASE"/>
    <property type="match status" value="1"/>
</dbReference>
<evidence type="ECO:0000256" key="1">
    <source>
        <dbReference type="ARBA" id="ARBA00022603"/>
    </source>
</evidence>
<dbReference type="Pfam" id="PF05175">
    <property type="entry name" value="MTS"/>
    <property type="match status" value="1"/>
</dbReference>
<evidence type="ECO:0000259" key="3">
    <source>
        <dbReference type="Pfam" id="PF05175"/>
    </source>
</evidence>
<dbReference type="EMBL" id="JBHSLL010000012">
    <property type="protein sequence ID" value="MFC5385222.1"/>
    <property type="molecule type" value="Genomic_DNA"/>
</dbReference>
<proteinExistence type="predicted"/>
<dbReference type="Gene3D" id="3.40.50.150">
    <property type="entry name" value="Vaccinia Virus protein VP39"/>
    <property type="match status" value="1"/>
</dbReference>
<dbReference type="EC" id="2.1.1.223" evidence="4"/>
<keyword evidence="4" id="KW-0808">Transferase</keyword>
<reference evidence="5" key="1">
    <citation type="journal article" date="2019" name="Int. J. Syst. Evol. Microbiol.">
        <title>The Global Catalogue of Microorganisms (GCM) 10K type strain sequencing project: providing services to taxonomists for standard genome sequencing and annotation.</title>
        <authorList>
            <consortium name="The Broad Institute Genomics Platform"/>
            <consortium name="The Broad Institute Genome Sequencing Center for Infectious Disease"/>
            <person name="Wu L."/>
            <person name="Ma J."/>
        </authorList>
    </citation>
    <scope>NUCLEOTIDE SEQUENCE [LARGE SCALE GENOMIC DNA]</scope>
    <source>
        <strain evidence="5">CGMCC 4.1415</strain>
    </source>
</reference>
<sequence length="260" mass="27773">MASTISQEQTLDAFHRGRFFLVQPAKGGHRAGMDAMMLAASLPSGFSGKLADFGAGAGAAGLAVLSRCAQASALLVERSPEMAEFARATLAHPGNAHFGARAQVLEADVSLSGKARHESGLADNHFDHVIMNPPFNAQKDRATPDELKRQAHVMDDDLFESWLRSAAAVTRPGGGLSIIARPQSLRTILNAADKRFGTMELIAIHPRPDTAAIRIILRGLRGARGRLTIRPPLILHDKDSHHLSTQADHICNGSASLFGD</sequence>
<keyword evidence="5" id="KW-1185">Reference proteome</keyword>
<dbReference type="RefSeq" id="WP_378228120.1">
    <property type="nucleotide sequence ID" value="NZ_JBHSLL010000012.1"/>
</dbReference>
<evidence type="ECO:0000313" key="4">
    <source>
        <dbReference type="EMBL" id="MFC5385222.1"/>
    </source>
</evidence>
<dbReference type="GO" id="GO:0008168">
    <property type="term" value="F:methyltransferase activity"/>
    <property type="evidence" value="ECO:0007669"/>
    <property type="project" value="UniProtKB-KW"/>
</dbReference>
<protein>
    <submittedName>
        <fullName evidence="4">tRNA1(Val) (Adenine(37)-N6)-methyltransferase</fullName>
        <ecNumber evidence="4">2.1.1.223</ecNumber>
    </submittedName>
</protein>
<dbReference type="CDD" id="cd02440">
    <property type="entry name" value="AdoMet_MTases"/>
    <property type="match status" value="1"/>
</dbReference>
<evidence type="ECO:0000313" key="5">
    <source>
        <dbReference type="Proteomes" id="UP001596016"/>
    </source>
</evidence>